<dbReference type="RefSeq" id="WP_036867559.1">
    <property type="nucleotide sequence ID" value="NZ_JRNQ01000049.1"/>
</dbReference>
<accession>A0A096AC59</accession>
<name>A0A096AC59_9BACT</name>
<dbReference type="Proteomes" id="UP000029525">
    <property type="component" value="Unassembled WGS sequence"/>
</dbReference>
<dbReference type="CDD" id="cd24079">
    <property type="entry name" value="ASKHA_NBD_PG1100-like"/>
    <property type="match status" value="1"/>
</dbReference>
<dbReference type="Gene3D" id="1.10.720.160">
    <property type="match status" value="1"/>
</dbReference>
<dbReference type="AlphaFoldDB" id="A0A096AC59"/>
<dbReference type="OrthoDB" id="871343at2"/>
<dbReference type="EMBL" id="JRNQ01000049">
    <property type="protein sequence ID" value="KGF44136.1"/>
    <property type="molecule type" value="Genomic_DNA"/>
</dbReference>
<evidence type="ECO:0000313" key="2">
    <source>
        <dbReference type="Proteomes" id="UP000029525"/>
    </source>
</evidence>
<dbReference type="Gene3D" id="3.30.420.40">
    <property type="match status" value="2"/>
</dbReference>
<dbReference type="PANTHER" id="PTHR43190">
    <property type="entry name" value="N-ACETYL-D-GLUCOSAMINE KINASE"/>
    <property type="match status" value="1"/>
</dbReference>
<reference evidence="1 2" key="1">
    <citation type="submission" date="2014-07" db="EMBL/GenBank/DDBJ databases">
        <authorList>
            <person name="McCorrison J."/>
            <person name="Sanka R."/>
            <person name="Torralba M."/>
            <person name="Gillis M."/>
            <person name="Haft D.H."/>
            <person name="Methe B."/>
            <person name="Sutton G."/>
            <person name="Nelson K.E."/>
        </authorList>
    </citation>
    <scope>NUCLEOTIDE SEQUENCE [LARGE SCALE GENOMIC DNA]</scope>
    <source>
        <strain evidence="1 2">DNF00320</strain>
    </source>
</reference>
<dbReference type="PANTHER" id="PTHR43190:SF3">
    <property type="entry name" value="N-ACETYL-D-GLUCOSAMINE KINASE"/>
    <property type="match status" value="1"/>
</dbReference>
<proteinExistence type="predicted"/>
<comment type="caution">
    <text evidence="1">The sequence shown here is derived from an EMBL/GenBank/DDBJ whole genome shotgun (WGS) entry which is preliminary data.</text>
</comment>
<organism evidence="1 2">
    <name type="scientific">Prevotella bivia DNF00320</name>
    <dbReference type="NCBI Taxonomy" id="1401068"/>
    <lineage>
        <taxon>Bacteria</taxon>
        <taxon>Pseudomonadati</taxon>
        <taxon>Bacteroidota</taxon>
        <taxon>Bacteroidia</taxon>
        <taxon>Bacteroidales</taxon>
        <taxon>Prevotellaceae</taxon>
        <taxon>Prevotella</taxon>
    </lineage>
</organism>
<evidence type="ECO:0000313" key="1">
    <source>
        <dbReference type="EMBL" id="KGF44136.1"/>
    </source>
</evidence>
<dbReference type="InterPro" id="IPR043129">
    <property type="entry name" value="ATPase_NBD"/>
</dbReference>
<protein>
    <submittedName>
        <fullName evidence="1">ATPase</fullName>
    </submittedName>
</protein>
<sequence length="295" mass="32553">MILIADSGSTKTDWALCAERGSNIKGEAACVRIKTQGLNPFYQQNEEIINVLQNELFPQISNSISTIEEVYFYGAGCTETKIPMMEATISEALTRFTSEGKVRVVSVAGDLLAAARAACGREAGIACILGTGANSGLYDGKQIVKNIPPLGFILGDEGSGAVLGKLFLNAIFKEQLPTRVKEAFLTETHQTYADIIDRVYRQPLPNRYLASISKFIRQHLDEYALHSIVEQNFDAFFKNNIMRYDYSRNYPIAVVGSVGKIYEDILKKCADKQGYKLTNVLAAPMEGLIKYHIGT</sequence>
<dbReference type="SUPFAM" id="SSF53067">
    <property type="entry name" value="Actin-like ATPase domain"/>
    <property type="match status" value="2"/>
</dbReference>
<dbReference type="InterPro" id="IPR052519">
    <property type="entry name" value="Euk-type_GlcNAc_Kinase"/>
</dbReference>
<gene>
    <name evidence="1" type="ORF">HMPREF0647_07805</name>
</gene>